<keyword evidence="2" id="KW-0472">Membrane</keyword>
<keyword evidence="2" id="KW-0812">Transmembrane</keyword>
<dbReference type="Proteomes" id="UP000728185">
    <property type="component" value="Unassembled WGS sequence"/>
</dbReference>
<dbReference type="AlphaFoldDB" id="A0A8E0RRG0"/>
<evidence type="ECO:0000256" key="2">
    <source>
        <dbReference type="SAM" id="Phobius"/>
    </source>
</evidence>
<sequence>MGYQKRLDRSREVPVLGFSQFRVFFSPLISVYIFLAIFVKYGPNYSFTSSTYFIYLSLFVDQEEPAIDIILSKDPIPEDPSSHKVTLASKFSDFVPFASTTEDKSTGRKKLKHTKKRKRDMQLNNPEKKSKLTKKKKKSGRIPPEVGESSVPGILSFPSQRLASGFEAVTKTWCETNPGNLATETN</sequence>
<dbReference type="EMBL" id="LUCM01007596">
    <property type="protein sequence ID" value="KAA0189666.1"/>
    <property type="molecule type" value="Genomic_DNA"/>
</dbReference>
<evidence type="ECO:0000256" key="1">
    <source>
        <dbReference type="SAM" id="MobiDB-lite"/>
    </source>
</evidence>
<protein>
    <submittedName>
        <fullName evidence="3">Uncharacterized protein</fullName>
    </submittedName>
</protein>
<comment type="caution">
    <text evidence="3">The sequence shown here is derived from an EMBL/GenBank/DDBJ whole genome shotgun (WGS) entry which is preliminary data.</text>
</comment>
<reference evidence="3" key="1">
    <citation type="submission" date="2019-05" db="EMBL/GenBank/DDBJ databases">
        <title>Annotation for the trematode Fasciolopsis buski.</title>
        <authorList>
            <person name="Choi Y.-J."/>
        </authorList>
    </citation>
    <scope>NUCLEOTIDE SEQUENCE</scope>
    <source>
        <strain evidence="3">HT</strain>
        <tissue evidence="3">Whole worm</tissue>
    </source>
</reference>
<proteinExistence type="predicted"/>
<keyword evidence="4" id="KW-1185">Reference proteome</keyword>
<feature type="region of interest" description="Disordered" evidence="1">
    <location>
        <begin position="100"/>
        <end position="156"/>
    </location>
</feature>
<evidence type="ECO:0000313" key="4">
    <source>
        <dbReference type="Proteomes" id="UP000728185"/>
    </source>
</evidence>
<feature type="transmembrane region" description="Helical" evidence="2">
    <location>
        <begin position="21"/>
        <end position="41"/>
    </location>
</feature>
<organism evidence="3 4">
    <name type="scientific">Fasciolopsis buskii</name>
    <dbReference type="NCBI Taxonomy" id="27845"/>
    <lineage>
        <taxon>Eukaryota</taxon>
        <taxon>Metazoa</taxon>
        <taxon>Spiralia</taxon>
        <taxon>Lophotrochozoa</taxon>
        <taxon>Platyhelminthes</taxon>
        <taxon>Trematoda</taxon>
        <taxon>Digenea</taxon>
        <taxon>Plagiorchiida</taxon>
        <taxon>Echinostomata</taxon>
        <taxon>Echinostomatoidea</taxon>
        <taxon>Fasciolidae</taxon>
        <taxon>Fasciolopsis</taxon>
    </lineage>
</organism>
<accession>A0A8E0RRG0</accession>
<feature type="compositionally biased region" description="Basic residues" evidence="1">
    <location>
        <begin position="131"/>
        <end position="140"/>
    </location>
</feature>
<gene>
    <name evidence="3" type="ORF">FBUS_11334</name>
</gene>
<feature type="compositionally biased region" description="Basic residues" evidence="1">
    <location>
        <begin position="107"/>
        <end position="119"/>
    </location>
</feature>
<keyword evidence="2" id="KW-1133">Transmembrane helix</keyword>
<evidence type="ECO:0000313" key="3">
    <source>
        <dbReference type="EMBL" id="KAA0189666.1"/>
    </source>
</evidence>
<name>A0A8E0RRG0_9TREM</name>